<dbReference type="Proteomes" id="UP001165289">
    <property type="component" value="Unassembled WGS sequence"/>
</dbReference>
<evidence type="ECO:0000313" key="1">
    <source>
        <dbReference type="EMBL" id="KAI6658332.1"/>
    </source>
</evidence>
<protein>
    <recommendedName>
        <fullName evidence="3">Tc1-like transposase DDE domain-containing protein</fullName>
    </recommendedName>
</protein>
<dbReference type="GO" id="GO:0003676">
    <property type="term" value="F:nucleic acid binding"/>
    <property type="evidence" value="ECO:0007669"/>
    <property type="project" value="InterPro"/>
</dbReference>
<dbReference type="AlphaFoldDB" id="A0AAV7KB01"/>
<proteinExistence type="predicted"/>
<comment type="caution">
    <text evidence="1">The sequence shown here is derived from an EMBL/GenBank/DDBJ whole genome shotgun (WGS) entry which is preliminary data.</text>
</comment>
<organism evidence="1 2">
    <name type="scientific">Oopsacas minuta</name>
    <dbReference type="NCBI Taxonomy" id="111878"/>
    <lineage>
        <taxon>Eukaryota</taxon>
        <taxon>Metazoa</taxon>
        <taxon>Porifera</taxon>
        <taxon>Hexactinellida</taxon>
        <taxon>Hexasterophora</taxon>
        <taxon>Lyssacinosida</taxon>
        <taxon>Leucopsacidae</taxon>
        <taxon>Oopsacas</taxon>
    </lineage>
</organism>
<dbReference type="Gene3D" id="3.30.420.10">
    <property type="entry name" value="Ribonuclease H-like superfamily/Ribonuclease H"/>
    <property type="match status" value="1"/>
</dbReference>
<dbReference type="EMBL" id="JAKMXF010000098">
    <property type="protein sequence ID" value="KAI6658332.1"/>
    <property type="molecule type" value="Genomic_DNA"/>
</dbReference>
<evidence type="ECO:0008006" key="3">
    <source>
        <dbReference type="Google" id="ProtNLM"/>
    </source>
</evidence>
<evidence type="ECO:0000313" key="2">
    <source>
        <dbReference type="Proteomes" id="UP001165289"/>
    </source>
</evidence>
<reference evidence="1 2" key="1">
    <citation type="journal article" date="2023" name="BMC Biol.">
        <title>The compact genome of the sponge Oopsacas minuta (Hexactinellida) is lacking key metazoan core genes.</title>
        <authorList>
            <person name="Santini S."/>
            <person name="Schenkelaars Q."/>
            <person name="Jourda C."/>
            <person name="Duchesne M."/>
            <person name="Belahbib H."/>
            <person name="Rocher C."/>
            <person name="Selva M."/>
            <person name="Riesgo A."/>
            <person name="Vervoort M."/>
            <person name="Leys S.P."/>
            <person name="Kodjabachian L."/>
            <person name="Le Bivic A."/>
            <person name="Borchiellini C."/>
            <person name="Claverie J.M."/>
            <person name="Renard E."/>
        </authorList>
    </citation>
    <scope>NUCLEOTIDE SEQUENCE [LARGE SCALE GENOMIC DNA]</scope>
    <source>
        <strain evidence="1">SPO-2</strain>
    </source>
</reference>
<accession>A0AAV7KB01</accession>
<dbReference type="InterPro" id="IPR036397">
    <property type="entry name" value="RNaseH_sf"/>
</dbReference>
<name>A0AAV7KB01_9METZ</name>
<sequence>MRGLQVVAKYISEQLFRGALFQHTSHFRQGGDIQRKSGTRKQRILHVNDARSLEHPKQVFDYTSSGIYPEGWVFQEDNDQKRTSKVANTFRECPACSPDLYPIENLWAWIKHQIDLNPPRNLSGLEDTLLSIWDSIEPEFLKPYWQSMPKHQKMVIQSNGFKIKY</sequence>
<gene>
    <name evidence="1" type="ORF">LOD99_11092</name>
</gene>
<keyword evidence="2" id="KW-1185">Reference proteome</keyword>